<reference evidence="6 7" key="1">
    <citation type="submission" date="2019-04" db="EMBL/GenBank/DDBJ databases">
        <authorList>
            <person name="Van Vliet M D."/>
        </authorList>
    </citation>
    <scope>NUCLEOTIDE SEQUENCE [LARGE SCALE GENOMIC DNA]</scope>
    <source>
        <strain evidence="6 7">F21</strain>
    </source>
</reference>
<gene>
    <name evidence="6" type="primary">kdgR</name>
    <name evidence="6" type="ORF">SCARR_01731</name>
</gene>
<dbReference type="InterPro" id="IPR020449">
    <property type="entry name" value="Tscrpt_reg_AraC-type_HTH"/>
</dbReference>
<dbReference type="InterPro" id="IPR014757">
    <property type="entry name" value="Tscrpt_reg_IclR_C"/>
</dbReference>
<dbReference type="PROSITE" id="PS51078">
    <property type="entry name" value="ICLR_ED"/>
    <property type="match status" value="1"/>
</dbReference>
<dbReference type="InterPro" id="IPR009057">
    <property type="entry name" value="Homeodomain-like_sf"/>
</dbReference>
<dbReference type="Pfam" id="PF12833">
    <property type="entry name" value="HTH_18"/>
    <property type="match status" value="1"/>
</dbReference>
<dbReference type="InterPro" id="IPR050707">
    <property type="entry name" value="HTH_MetabolicPath_Reg"/>
</dbReference>
<dbReference type="Pfam" id="PF01614">
    <property type="entry name" value="IclR_C"/>
    <property type="match status" value="1"/>
</dbReference>
<evidence type="ECO:0000259" key="4">
    <source>
        <dbReference type="PROSITE" id="PS01124"/>
    </source>
</evidence>
<dbReference type="PROSITE" id="PS00041">
    <property type="entry name" value="HTH_ARAC_FAMILY_1"/>
    <property type="match status" value="1"/>
</dbReference>
<dbReference type="InterPro" id="IPR029016">
    <property type="entry name" value="GAF-like_dom_sf"/>
</dbReference>
<dbReference type="GO" id="GO:0003700">
    <property type="term" value="F:DNA-binding transcription factor activity"/>
    <property type="evidence" value="ECO:0007669"/>
    <property type="project" value="InterPro"/>
</dbReference>
<evidence type="ECO:0000259" key="5">
    <source>
        <dbReference type="PROSITE" id="PS51078"/>
    </source>
</evidence>
<dbReference type="SUPFAM" id="SSF55781">
    <property type="entry name" value="GAF domain-like"/>
    <property type="match status" value="1"/>
</dbReference>
<dbReference type="EMBL" id="CAAHFH010000001">
    <property type="protein sequence ID" value="VGO19672.1"/>
    <property type="molecule type" value="Genomic_DNA"/>
</dbReference>
<evidence type="ECO:0000313" key="7">
    <source>
        <dbReference type="Proteomes" id="UP000346198"/>
    </source>
</evidence>
<dbReference type="GO" id="GO:0045892">
    <property type="term" value="P:negative regulation of DNA-templated transcription"/>
    <property type="evidence" value="ECO:0007669"/>
    <property type="project" value="TreeGrafter"/>
</dbReference>
<proteinExistence type="predicted"/>
<sequence length="307" mass="34346">MAFFYVHIDSMSLSELTAKAKDVMRRIEQSLGYTIGLGALQSGKGDGIVLAAVDGTSGFSFHLEVDFEFPLHTGAPGKAMLAYLPEDEQRLYFEQMDFRKFTSSTITDRKDFEAELESVREKGYGIDVSEQIEGCHCVGVPVFDDQHRVVAGLWTTSPSVQFPVRNFDHAAKILRKGAQEISSRISSSSRSTNRDYIHSVVGQAREMMGNNLHRPLDMAELAENLYVGYSWFRKVFKEQTGMSPSAYHQHLRVEEAKALLAKSDRSVRQIAETLGFKNQNHFSALFKRKTGLSPTAFRSAQAGRASE</sequence>
<dbReference type="SMART" id="SM00342">
    <property type="entry name" value="HTH_ARAC"/>
    <property type="match status" value="1"/>
</dbReference>
<dbReference type="Proteomes" id="UP000346198">
    <property type="component" value="Unassembled WGS sequence"/>
</dbReference>
<evidence type="ECO:0000313" key="6">
    <source>
        <dbReference type="EMBL" id="VGO19672.1"/>
    </source>
</evidence>
<keyword evidence="3" id="KW-0804">Transcription</keyword>
<dbReference type="RefSeq" id="WP_136061052.1">
    <property type="nucleotide sequence ID" value="NZ_CAAHFH010000001.1"/>
</dbReference>
<evidence type="ECO:0000256" key="3">
    <source>
        <dbReference type="ARBA" id="ARBA00023163"/>
    </source>
</evidence>
<keyword evidence="7" id="KW-1185">Reference proteome</keyword>
<dbReference type="PRINTS" id="PR00032">
    <property type="entry name" value="HTHARAC"/>
</dbReference>
<dbReference type="InterPro" id="IPR018060">
    <property type="entry name" value="HTH_AraC"/>
</dbReference>
<dbReference type="SUPFAM" id="SSF46689">
    <property type="entry name" value="Homeodomain-like"/>
    <property type="match status" value="2"/>
</dbReference>
<dbReference type="PANTHER" id="PTHR30136">
    <property type="entry name" value="HELIX-TURN-HELIX TRANSCRIPTIONAL REGULATOR, ICLR FAMILY"/>
    <property type="match status" value="1"/>
</dbReference>
<evidence type="ECO:0000256" key="2">
    <source>
        <dbReference type="ARBA" id="ARBA00023125"/>
    </source>
</evidence>
<feature type="domain" description="IclR-ED" evidence="5">
    <location>
        <begin position="2"/>
        <end position="187"/>
    </location>
</feature>
<accession>A0A6C2UHI7</accession>
<organism evidence="6 7">
    <name type="scientific">Pontiella sulfatireligans</name>
    <dbReference type="NCBI Taxonomy" id="2750658"/>
    <lineage>
        <taxon>Bacteria</taxon>
        <taxon>Pseudomonadati</taxon>
        <taxon>Kiritimatiellota</taxon>
        <taxon>Kiritimatiellia</taxon>
        <taxon>Kiritimatiellales</taxon>
        <taxon>Pontiellaceae</taxon>
        <taxon>Pontiella</taxon>
    </lineage>
</organism>
<feature type="domain" description="HTH araC/xylS-type" evidence="4">
    <location>
        <begin position="202"/>
        <end position="300"/>
    </location>
</feature>
<dbReference type="AlphaFoldDB" id="A0A6C2UHI7"/>
<dbReference type="PANTHER" id="PTHR30136:SF24">
    <property type="entry name" value="HTH-TYPE TRANSCRIPTIONAL REPRESSOR ALLR"/>
    <property type="match status" value="1"/>
</dbReference>
<protein>
    <submittedName>
        <fullName evidence="6">Transcriptional regulator KdgR</fullName>
    </submittedName>
</protein>
<name>A0A6C2UHI7_9BACT</name>
<keyword evidence="1" id="KW-0805">Transcription regulation</keyword>
<keyword evidence="2" id="KW-0238">DNA-binding</keyword>
<dbReference type="PROSITE" id="PS01124">
    <property type="entry name" value="HTH_ARAC_FAMILY_2"/>
    <property type="match status" value="1"/>
</dbReference>
<dbReference type="InterPro" id="IPR018062">
    <property type="entry name" value="HTH_AraC-typ_CS"/>
</dbReference>
<dbReference type="Gene3D" id="1.10.10.60">
    <property type="entry name" value="Homeodomain-like"/>
    <property type="match status" value="2"/>
</dbReference>
<evidence type="ECO:0000256" key="1">
    <source>
        <dbReference type="ARBA" id="ARBA00023015"/>
    </source>
</evidence>
<dbReference type="GO" id="GO:0043565">
    <property type="term" value="F:sequence-specific DNA binding"/>
    <property type="evidence" value="ECO:0007669"/>
    <property type="project" value="InterPro"/>
</dbReference>
<dbReference type="Gene3D" id="3.30.450.40">
    <property type="match status" value="1"/>
</dbReference>